<evidence type="ECO:0000313" key="1">
    <source>
        <dbReference type="EMBL" id="PQO45976.1"/>
    </source>
</evidence>
<accession>A0A2S8GNF7</accession>
<reference evidence="1 2" key="1">
    <citation type="submission" date="2018-02" db="EMBL/GenBank/DDBJ databases">
        <title>Comparative genomes isolates from brazilian mangrove.</title>
        <authorList>
            <person name="Araujo J.E."/>
            <person name="Taketani R.G."/>
            <person name="Silva M.C.P."/>
            <person name="Loureco M.V."/>
            <person name="Andreote F.D."/>
        </authorList>
    </citation>
    <scope>NUCLEOTIDE SEQUENCE [LARGE SCALE GENOMIC DNA]</scope>
    <source>
        <strain evidence="1 2">Nap-Phe MGV</strain>
    </source>
</reference>
<dbReference type="AlphaFoldDB" id="A0A2S8GNF7"/>
<dbReference type="RefSeq" id="WP_105335676.1">
    <property type="nucleotide sequence ID" value="NZ_PUHZ01000012.1"/>
</dbReference>
<gene>
    <name evidence="1" type="ORF">C5Y93_12045</name>
</gene>
<name>A0A2S8GNF7_9BACT</name>
<evidence type="ECO:0008006" key="3">
    <source>
        <dbReference type="Google" id="ProtNLM"/>
    </source>
</evidence>
<organism evidence="1 2">
    <name type="scientific">Blastopirellula marina</name>
    <dbReference type="NCBI Taxonomy" id="124"/>
    <lineage>
        <taxon>Bacteria</taxon>
        <taxon>Pseudomonadati</taxon>
        <taxon>Planctomycetota</taxon>
        <taxon>Planctomycetia</taxon>
        <taxon>Pirellulales</taxon>
        <taxon>Pirellulaceae</taxon>
        <taxon>Blastopirellula</taxon>
    </lineage>
</organism>
<proteinExistence type="predicted"/>
<dbReference type="Proteomes" id="UP000237819">
    <property type="component" value="Unassembled WGS sequence"/>
</dbReference>
<dbReference type="OrthoDB" id="9966877at2"/>
<evidence type="ECO:0000313" key="2">
    <source>
        <dbReference type="Proteomes" id="UP000237819"/>
    </source>
</evidence>
<sequence>MFTSRFSKSSLLICGLAILFTAKWCPAGILLGTTDEKQTSKEYSGYDLVGKIEQNDDGKIVEEELKDLDLEDFQFFVESNENEYTTSLTIADYTRYFKVTDDPADLFVESPFAGFIYNGSYDLQYYAVKSGTLTSMFRYEAGFNVLYTDIDGVEGGSPWVPTSETARKASVAHSISHFTNYGAIATPEPSSMLVLLGFGGLSVGMLTTNRARKGKDGTPGLKS</sequence>
<comment type="caution">
    <text evidence="1">The sequence shown here is derived from an EMBL/GenBank/DDBJ whole genome shotgun (WGS) entry which is preliminary data.</text>
</comment>
<protein>
    <recommendedName>
        <fullName evidence="3">PEP-CTERM protein-sorting domain-containing protein</fullName>
    </recommendedName>
</protein>
<dbReference type="EMBL" id="PUHZ01000012">
    <property type="protein sequence ID" value="PQO45976.1"/>
    <property type="molecule type" value="Genomic_DNA"/>
</dbReference>